<evidence type="ECO:0000256" key="4">
    <source>
        <dbReference type="ARBA" id="ARBA00022984"/>
    </source>
</evidence>
<name>A0ABN8A8N5_9BACI</name>
<evidence type="ECO:0000256" key="6">
    <source>
        <dbReference type="PROSITE-ProRule" id="PRU01373"/>
    </source>
</evidence>
<keyword evidence="5 6" id="KW-0961">Cell wall biogenesis/degradation</keyword>
<gene>
    <name evidence="8" type="ORF">BACCIP111883_02258</name>
</gene>
<feature type="domain" description="L,D-TPase catalytic" evidence="7">
    <location>
        <begin position="27"/>
        <end position="151"/>
    </location>
</feature>
<feature type="active site" description="Proton donor/acceptor" evidence="6">
    <location>
        <position position="111"/>
    </location>
</feature>
<accession>A0ABN8A8N5</accession>
<evidence type="ECO:0000256" key="3">
    <source>
        <dbReference type="ARBA" id="ARBA00022960"/>
    </source>
</evidence>
<feature type="active site" description="Nucleophile" evidence="6">
    <location>
        <position position="127"/>
    </location>
</feature>
<dbReference type="CDD" id="cd16913">
    <property type="entry name" value="YkuD_like"/>
    <property type="match status" value="1"/>
</dbReference>
<dbReference type="Pfam" id="PF03734">
    <property type="entry name" value="YkuD"/>
    <property type="match status" value="1"/>
</dbReference>
<evidence type="ECO:0000256" key="5">
    <source>
        <dbReference type="ARBA" id="ARBA00023316"/>
    </source>
</evidence>
<dbReference type="EMBL" id="CAKJTJ010000011">
    <property type="protein sequence ID" value="CAG9621485.1"/>
    <property type="molecule type" value="Genomic_DNA"/>
</dbReference>
<dbReference type="PROSITE" id="PS52029">
    <property type="entry name" value="LD_TPASE"/>
    <property type="match status" value="1"/>
</dbReference>
<dbReference type="PANTHER" id="PTHR30582:SF4">
    <property type="entry name" value="L,D-TRANSPEPTIDASE YQJB-RELATED"/>
    <property type="match status" value="1"/>
</dbReference>
<proteinExistence type="predicted"/>
<dbReference type="InterPro" id="IPR005490">
    <property type="entry name" value="LD_TPept_cat_dom"/>
</dbReference>
<dbReference type="InterPro" id="IPR050979">
    <property type="entry name" value="LD-transpeptidase"/>
</dbReference>
<evidence type="ECO:0000259" key="7">
    <source>
        <dbReference type="PROSITE" id="PS52029"/>
    </source>
</evidence>
<organism evidence="8 9">
    <name type="scientific">Sutcliffiella rhizosphaerae</name>
    <dbReference type="NCBI Taxonomy" id="2880967"/>
    <lineage>
        <taxon>Bacteria</taxon>
        <taxon>Bacillati</taxon>
        <taxon>Bacillota</taxon>
        <taxon>Bacilli</taxon>
        <taxon>Bacillales</taxon>
        <taxon>Bacillaceae</taxon>
        <taxon>Sutcliffiella</taxon>
    </lineage>
</organism>
<evidence type="ECO:0000256" key="2">
    <source>
        <dbReference type="ARBA" id="ARBA00022679"/>
    </source>
</evidence>
<dbReference type="SUPFAM" id="SSF141523">
    <property type="entry name" value="L,D-transpeptidase catalytic domain-like"/>
    <property type="match status" value="1"/>
</dbReference>
<protein>
    <recommendedName>
        <fullName evidence="7">L,D-TPase catalytic domain-containing protein</fullName>
    </recommendedName>
</protein>
<keyword evidence="3 6" id="KW-0133">Cell shape</keyword>
<evidence type="ECO:0000313" key="9">
    <source>
        <dbReference type="Proteomes" id="UP000789833"/>
    </source>
</evidence>
<evidence type="ECO:0000313" key="8">
    <source>
        <dbReference type="EMBL" id="CAG9621485.1"/>
    </source>
</evidence>
<sequence length="168" mass="18691">MFIFSLIIALVTSPLWPLGPNPLPGDPYIIVNKETNQLAYFQGEELKEVHTVSTGKSVELTPEGEFNIIVKAINPYYRKKNIAGGDPNNPLGSRWMGFDAQDTEGRTYGVHGTNRPETIGGYVTLGCIRLENKVVEELFNKVPIGTKIWIIRSGKSFEELGREKGVLQ</sequence>
<keyword evidence="2" id="KW-0808">Transferase</keyword>
<dbReference type="Proteomes" id="UP000789833">
    <property type="component" value="Unassembled WGS sequence"/>
</dbReference>
<dbReference type="Gene3D" id="2.40.440.10">
    <property type="entry name" value="L,D-transpeptidase catalytic domain-like"/>
    <property type="match status" value="1"/>
</dbReference>
<keyword evidence="9" id="KW-1185">Reference proteome</keyword>
<comment type="pathway">
    <text evidence="1 6">Cell wall biogenesis; peptidoglycan biosynthesis.</text>
</comment>
<dbReference type="PANTHER" id="PTHR30582">
    <property type="entry name" value="L,D-TRANSPEPTIDASE"/>
    <property type="match status" value="1"/>
</dbReference>
<evidence type="ECO:0000256" key="1">
    <source>
        <dbReference type="ARBA" id="ARBA00004752"/>
    </source>
</evidence>
<reference evidence="8 9" key="1">
    <citation type="submission" date="2021-10" db="EMBL/GenBank/DDBJ databases">
        <authorList>
            <person name="Criscuolo A."/>
        </authorList>
    </citation>
    <scope>NUCLEOTIDE SEQUENCE [LARGE SCALE GENOMIC DNA]</scope>
    <source>
        <strain evidence="9">CIP 111883</strain>
    </source>
</reference>
<comment type="caution">
    <text evidence="8">The sequence shown here is derived from an EMBL/GenBank/DDBJ whole genome shotgun (WGS) entry which is preliminary data.</text>
</comment>
<keyword evidence="4 6" id="KW-0573">Peptidoglycan synthesis</keyword>
<dbReference type="InterPro" id="IPR038063">
    <property type="entry name" value="Transpep_catalytic_dom"/>
</dbReference>
<dbReference type="RefSeq" id="WP_230501378.1">
    <property type="nucleotide sequence ID" value="NZ_CAKJTJ010000011.1"/>
</dbReference>